<evidence type="ECO:0000313" key="1">
    <source>
        <dbReference type="EMBL" id="MET7001067.1"/>
    </source>
</evidence>
<gene>
    <name evidence="1" type="ORF">ABR189_27030</name>
</gene>
<dbReference type="RefSeq" id="WP_354663640.1">
    <property type="nucleotide sequence ID" value="NZ_JBEXAC010000003.1"/>
</dbReference>
<keyword evidence="2" id="KW-1185">Reference proteome</keyword>
<evidence type="ECO:0008006" key="3">
    <source>
        <dbReference type="Google" id="ProtNLM"/>
    </source>
</evidence>
<name>A0ABV2TDG7_9BACT</name>
<proteinExistence type="predicted"/>
<comment type="caution">
    <text evidence="1">The sequence shown here is derived from an EMBL/GenBank/DDBJ whole genome shotgun (WGS) entry which is preliminary data.</text>
</comment>
<evidence type="ECO:0000313" key="2">
    <source>
        <dbReference type="Proteomes" id="UP001549749"/>
    </source>
</evidence>
<dbReference type="EMBL" id="JBEXAC010000003">
    <property type="protein sequence ID" value="MET7001067.1"/>
    <property type="molecule type" value="Genomic_DNA"/>
</dbReference>
<dbReference type="Proteomes" id="UP001549749">
    <property type="component" value="Unassembled WGS sequence"/>
</dbReference>
<protein>
    <recommendedName>
        <fullName evidence="3">LAGLIDADG DNA endonuclease family protein</fullName>
    </recommendedName>
</protein>
<sequence length="197" mass="23379">MARIGKYPTTFEERKSISITDLRKWKYLEPNTWKTGTLTWSRNGNPNGCIGLIVVINDNEAYLTLSYTVNKEKAIKYNVLLIKAASNLGKGYVWYFLCPFTNKLCRKLYQYDDYFLHRSAINGYYEKQIQSKKYRDLEKVYGPAFRVDKLYEELYSRHFRMFYKGKPTKRYLKIMVQLKAAEGVSEKDFINAMCKRK</sequence>
<accession>A0ABV2TDG7</accession>
<organism evidence="1 2">
    <name type="scientific">Chitinophaga defluvii</name>
    <dbReference type="NCBI Taxonomy" id="3163343"/>
    <lineage>
        <taxon>Bacteria</taxon>
        <taxon>Pseudomonadati</taxon>
        <taxon>Bacteroidota</taxon>
        <taxon>Chitinophagia</taxon>
        <taxon>Chitinophagales</taxon>
        <taxon>Chitinophagaceae</taxon>
        <taxon>Chitinophaga</taxon>
    </lineage>
</organism>
<reference evidence="1 2" key="1">
    <citation type="submission" date="2024-06" db="EMBL/GenBank/DDBJ databases">
        <title>Chitinophaga defluvii sp. nov., isolated from municipal sewage.</title>
        <authorList>
            <person name="Zhang L."/>
        </authorList>
    </citation>
    <scope>NUCLEOTIDE SEQUENCE [LARGE SCALE GENOMIC DNA]</scope>
    <source>
        <strain evidence="1 2">H8</strain>
    </source>
</reference>